<gene>
    <name evidence="7" type="ORF">RU08_19680</name>
</gene>
<dbReference type="CDD" id="cd01948">
    <property type="entry name" value="EAL"/>
    <property type="match status" value="1"/>
</dbReference>
<evidence type="ECO:0000259" key="5">
    <source>
        <dbReference type="PROSITE" id="PS50883"/>
    </source>
</evidence>
<evidence type="ECO:0000259" key="6">
    <source>
        <dbReference type="PROSITE" id="PS50887"/>
    </source>
</evidence>
<proteinExistence type="predicted"/>
<organism evidence="7 8">
    <name type="scientific">Pseudomonas fulva</name>
    <dbReference type="NCBI Taxonomy" id="47880"/>
    <lineage>
        <taxon>Bacteria</taxon>
        <taxon>Pseudomonadati</taxon>
        <taxon>Pseudomonadota</taxon>
        <taxon>Gammaproteobacteria</taxon>
        <taxon>Pseudomonadales</taxon>
        <taxon>Pseudomonadaceae</taxon>
        <taxon>Pseudomonas</taxon>
    </lineage>
</organism>
<dbReference type="SUPFAM" id="SSF141868">
    <property type="entry name" value="EAL domain-like"/>
    <property type="match status" value="1"/>
</dbReference>
<comment type="cofactor">
    <cofactor evidence="1">
        <name>Mg(2+)</name>
        <dbReference type="ChEBI" id="CHEBI:18420"/>
    </cofactor>
</comment>
<dbReference type="PANTHER" id="PTHR44757:SF2">
    <property type="entry name" value="BIOFILM ARCHITECTURE MAINTENANCE PROTEIN MBAA"/>
    <property type="match status" value="1"/>
</dbReference>
<feature type="domain" description="GGDEF" evidence="6">
    <location>
        <begin position="166"/>
        <end position="299"/>
    </location>
</feature>
<reference evidence="7 8" key="1">
    <citation type="submission" date="2014-12" db="EMBL/GenBank/DDBJ databases">
        <title>16Stimator: statistical estimation of ribosomal gene copy numbers from draft genome assemblies.</title>
        <authorList>
            <person name="Perisin M.A."/>
            <person name="Vetter M."/>
            <person name="Gilbert J.A."/>
            <person name="Bergelson J."/>
        </authorList>
    </citation>
    <scope>NUCLEOTIDE SEQUENCE [LARGE SCALE GENOMIC DNA]</scope>
    <source>
        <strain evidence="7 8">MEJ086</strain>
    </source>
</reference>
<dbReference type="InterPro" id="IPR001633">
    <property type="entry name" value="EAL_dom"/>
</dbReference>
<dbReference type="PROSITE" id="PS50110">
    <property type="entry name" value="RESPONSE_REGULATORY"/>
    <property type="match status" value="1"/>
</dbReference>
<evidence type="ECO:0000313" key="7">
    <source>
        <dbReference type="EMBL" id="KIP96506.1"/>
    </source>
</evidence>
<dbReference type="GO" id="GO:0003824">
    <property type="term" value="F:catalytic activity"/>
    <property type="evidence" value="ECO:0007669"/>
    <property type="project" value="UniProtKB-ARBA"/>
</dbReference>
<dbReference type="Proteomes" id="UP000032068">
    <property type="component" value="Unassembled WGS sequence"/>
</dbReference>
<dbReference type="RefSeq" id="WP_042555555.1">
    <property type="nucleotide sequence ID" value="NZ_JXQW01000062.1"/>
</dbReference>
<evidence type="ECO:0000256" key="3">
    <source>
        <dbReference type="PROSITE-ProRule" id="PRU00169"/>
    </source>
</evidence>
<comment type="subcellular location">
    <subcellularLocation>
        <location evidence="2">Cell inner membrane</location>
    </subcellularLocation>
</comment>
<dbReference type="Gene3D" id="3.30.70.270">
    <property type="match status" value="1"/>
</dbReference>
<dbReference type="InterPro" id="IPR035919">
    <property type="entry name" value="EAL_sf"/>
</dbReference>
<dbReference type="Pfam" id="PF00072">
    <property type="entry name" value="Response_reg"/>
    <property type="match status" value="1"/>
</dbReference>
<dbReference type="OrthoDB" id="9804951at2"/>
<dbReference type="GO" id="GO:0005886">
    <property type="term" value="C:plasma membrane"/>
    <property type="evidence" value="ECO:0007669"/>
    <property type="project" value="UniProtKB-SubCell"/>
</dbReference>
<keyword evidence="3" id="KW-0597">Phosphoprotein</keyword>
<comment type="caution">
    <text evidence="7">The sequence shown here is derived from an EMBL/GenBank/DDBJ whole genome shotgun (WGS) entry which is preliminary data.</text>
</comment>
<dbReference type="CDD" id="cd01949">
    <property type="entry name" value="GGDEF"/>
    <property type="match status" value="1"/>
</dbReference>
<dbReference type="Pfam" id="PF00563">
    <property type="entry name" value="EAL"/>
    <property type="match status" value="1"/>
</dbReference>
<dbReference type="InterPro" id="IPR043128">
    <property type="entry name" value="Rev_trsase/Diguanyl_cyclase"/>
</dbReference>
<feature type="domain" description="Response regulatory" evidence="4">
    <location>
        <begin position="11"/>
        <end position="126"/>
    </location>
</feature>
<dbReference type="InterPro" id="IPR011006">
    <property type="entry name" value="CheY-like_superfamily"/>
</dbReference>
<dbReference type="PANTHER" id="PTHR44757">
    <property type="entry name" value="DIGUANYLATE CYCLASE DGCP"/>
    <property type="match status" value="1"/>
</dbReference>
<name>A0A0D0KB71_9PSED</name>
<evidence type="ECO:0000313" key="8">
    <source>
        <dbReference type="Proteomes" id="UP000032068"/>
    </source>
</evidence>
<dbReference type="NCBIfam" id="TIGR00254">
    <property type="entry name" value="GGDEF"/>
    <property type="match status" value="1"/>
</dbReference>
<dbReference type="SMART" id="SM00052">
    <property type="entry name" value="EAL"/>
    <property type="match status" value="1"/>
</dbReference>
<dbReference type="PROSITE" id="PS50883">
    <property type="entry name" value="EAL"/>
    <property type="match status" value="1"/>
</dbReference>
<sequence length="566" mass="63419">MTENRFDPTPVILIVDDHPADVRILQEAVGEQAQVHVANNGRMALEVARLCRPDVILLDIEMPGMGGFELCRLIKSDAKLCDAAILFVTAHTQAGNEIRALEHGGIDFIQKPLSIPVVSAHVRAHLNLRAEAKRLAYFDDLTGLPNRMLLRDRAEQMLQKARLNGLRLALMLLDLDNFKGINDSLGHSTGDLILKEVGRRLSETSRHMDTVSRQGGDEFVILVTDVQHSETISDYVEHLLQVIALPMNIEGSRFDLSACMGISVFPDDGEDLECLYRQADAAMYQAKQQGRNRYRFFSHSIESNVRARHLLEGHMRGALESGVFEVFYQLRFDVRREQSCGMEALIRWRRDEGELISPAAFIPLAEETGLIVPIGKQVLRKACSDAKKLLDMGKRLCVGVNISVVQFREESFLDMIKEALRETDLPPELLELELTEGVLARDVDQARGLLEALKQMGVRIAIDDFGTGYSSLSYLKKFPIDVLKIDQSFVRDMLTDHSDAAIIEAIVRMGQALGLELVAEGVESQEQSNRLLALGCELMQGFHYCRPVPFEQLCACMGLKMAREHQ</sequence>
<evidence type="ECO:0000259" key="4">
    <source>
        <dbReference type="PROSITE" id="PS50110"/>
    </source>
</evidence>
<dbReference type="InterPro" id="IPR029787">
    <property type="entry name" value="Nucleotide_cyclase"/>
</dbReference>
<dbReference type="SMART" id="SM00267">
    <property type="entry name" value="GGDEF"/>
    <property type="match status" value="1"/>
</dbReference>
<dbReference type="SUPFAM" id="SSF52172">
    <property type="entry name" value="CheY-like"/>
    <property type="match status" value="1"/>
</dbReference>
<dbReference type="EMBL" id="JXQW01000062">
    <property type="protein sequence ID" value="KIP96506.1"/>
    <property type="molecule type" value="Genomic_DNA"/>
</dbReference>
<dbReference type="InterPro" id="IPR000160">
    <property type="entry name" value="GGDEF_dom"/>
</dbReference>
<dbReference type="SMART" id="SM00448">
    <property type="entry name" value="REC"/>
    <property type="match status" value="1"/>
</dbReference>
<evidence type="ECO:0000256" key="2">
    <source>
        <dbReference type="ARBA" id="ARBA00004533"/>
    </source>
</evidence>
<dbReference type="Pfam" id="PF00990">
    <property type="entry name" value="GGDEF"/>
    <property type="match status" value="1"/>
</dbReference>
<feature type="modified residue" description="4-aspartylphosphate" evidence="3">
    <location>
        <position position="59"/>
    </location>
</feature>
<evidence type="ECO:0000256" key="1">
    <source>
        <dbReference type="ARBA" id="ARBA00001946"/>
    </source>
</evidence>
<feature type="domain" description="EAL" evidence="5">
    <location>
        <begin position="308"/>
        <end position="561"/>
    </location>
</feature>
<dbReference type="SUPFAM" id="SSF55073">
    <property type="entry name" value="Nucleotide cyclase"/>
    <property type="match status" value="1"/>
</dbReference>
<dbReference type="FunFam" id="3.30.70.270:FF:000001">
    <property type="entry name" value="Diguanylate cyclase domain protein"/>
    <property type="match status" value="1"/>
</dbReference>
<protein>
    <submittedName>
        <fullName evidence="7">Diguanylate cyclase</fullName>
    </submittedName>
</protein>
<dbReference type="InterPro" id="IPR052155">
    <property type="entry name" value="Biofilm_reg_signaling"/>
</dbReference>
<dbReference type="InterPro" id="IPR001789">
    <property type="entry name" value="Sig_transdc_resp-reg_receiver"/>
</dbReference>
<dbReference type="Gene3D" id="3.40.50.2300">
    <property type="match status" value="1"/>
</dbReference>
<dbReference type="GO" id="GO:0000160">
    <property type="term" value="P:phosphorelay signal transduction system"/>
    <property type="evidence" value="ECO:0007669"/>
    <property type="project" value="InterPro"/>
</dbReference>
<dbReference type="AlphaFoldDB" id="A0A0D0KB71"/>
<accession>A0A0D0KB71</accession>
<dbReference type="PROSITE" id="PS50887">
    <property type="entry name" value="GGDEF"/>
    <property type="match status" value="1"/>
</dbReference>
<dbReference type="Gene3D" id="3.20.20.450">
    <property type="entry name" value="EAL domain"/>
    <property type="match status" value="1"/>
</dbReference>